<evidence type="ECO:0000313" key="2">
    <source>
        <dbReference type="Proteomes" id="UP000307841"/>
    </source>
</evidence>
<comment type="caution">
    <text evidence="1">The sequence shown here is derived from an EMBL/GenBank/DDBJ whole genome shotgun (WGS) entry which is preliminary data.</text>
</comment>
<sequence length="92" mass="10142">MLDGNHRIYAAHGVKGLERPLYIPSPTLGVGAAETLGSVPVQFQVQQKRPTRLLLMDMSDDFTKGTIDGRSYQLDESMFPRTGYIGDWITGG</sequence>
<name>A0A4U2XYE1_9BACL</name>
<dbReference type="Proteomes" id="UP000307841">
    <property type="component" value="Unassembled WGS sequence"/>
</dbReference>
<dbReference type="AlphaFoldDB" id="A0A4U2XYE1"/>
<reference evidence="1 2" key="1">
    <citation type="submission" date="2019-04" db="EMBL/GenBank/DDBJ databases">
        <title>Whole genome sequencing of Brevibacillus sp. TGS2-1.</title>
        <authorList>
            <person name="Choi A."/>
        </authorList>
    </citation>
    <scope>NUCLEOTIDE SEQUENCE [LARGE SCALE GENOMIC DNA]</scope>
    <source>
        <strain evidence="1 2">TGS2-1</strain>
    </source>
</reference>
<keyword evidence="2" id="KW-1185">Reference proteome</keyword>
<proteinExistence type="predicted"/>
<dbReference type="RefSeq" id="WP_137033708.1">
    <property type="nucleotide sequence ID" value="NZ_SZNK01000002.1"/>
</dbReference>
<accession>A0A4U2XYE1</accession>
<protein>
    <submittedName>
        <fullName evidence="1">Uncharacterized protein</fullName>
    </submittedName>
</protein>
<organism evidence="1 2">
    <name type="scientific">Brevibacillus antibioticus</name>
    <dbReference type="NCBI Taxonomy" id="2570228"/>
    <lineage>
        <taxon>Bacteria</taxon>
        <taxon>Bacillati</taxon>
        <taxon>Bacillota</taxon>
        <taxon>Bacilli</taxon>
        <taxon>Bacillales</taxon>
        <taxon>Paenibacillaceae</taxon>
        <taxon>Brevibacillus</taxon>
    </lineage>
</organism>
<dbReference type="EMBL" id="SZNK01000002">
    <property type="protein sequence ID" value="TKI52929.1"/>
    <property type="molecule type" value="Genomic_DNA"/>
</dbReference>
<gene>
    <name evidence="1" type="ORF">E8L90_29685</name>
</gene>
<evidence type="ECO:0000313" key="1">
    <source>
        <dbReference type="EMBL" id="TKI52929.1"/>
    </source>
</evidence>